<reference evidence="1 2" key="1">
    <citation type="submission" date="2017-05" db="EMBL/GenBank/DDBJ databases">
        <authorList>
            <person name="Song R."/>
            <person name="Chenine A.L."/>
            <person name="Ruprecht R.M."/>
        </authorList>
    </citation>
    <scope>NUCLEOTIDE SEQUENCE [LARGE SCALE GENOMIC DNA]</scope>
    <source>
        <strain evidence="1 2">KA00229</strain>
    </source>
</reference>
<evidence type="ECO:0000313" key="2">
    <source>
        <dbReference type="Proteomes" id="UP000242958"/>
    </source>
</evidence>
<dbReference type="AlphaFoldDB" id="A0A2J8B8P8"/>
<dbReference type="RefSeq" id="WP_102889629.1">
    <property type="nucleotide sequence ID" value="NZ_NFMF01000009.1"/>
</dbReference>
<dbReference type="Proteomes" id="UP000242958">
    <property type="component" value="Unassembled WGS sequence"/>
</dbReference>
<accession>A0A2J8B8P8</accession>
<sequence>MDTRLALIGIIVGKRNITEKLNEILHEYGEYIVGRMGIPYHERGVHVISIIVDAPQNIISALSGKLGMLPEVSTKTIYPPMP</sequence>
<comment type="caution">
    <text evidence="1">The sequence shown here is derived from an EMBL/GenBank/DDBJ whole genome shotgun (WGS) entry which is preliminary data.</text>
</comment>
<dbReference type="InterPro" id="IPR023860">
    <property type="entry name" value="FeFe-hyd_TM1266"/>
</dbReference>
<name>A0A2J8B8P8_9FIRM</name>
<dbReference type="NCBIfam" id="TIGR03959">
    <property type="entry name" value="hyd_TM1266"/>
    <property type="match status" value="1"/>
</dbReference>
<dbReference type="Pfam" id="PF21699">
    <property type="entry name" value="TM1266-like"/>
    <property type="match status" value="1"/>
</dbReference>
<dbReference type="InterPro" id="IPR045865">
    <property type="entry name" value="ACT-like_dom_sf"/>
</dbReference>
<organism evidence="1 2">
    <name type="scientific">Megasphaera hutchinsoni</name>
    <dbReference type="NCBI Taxonomy" id="1588748"/>
    <lineage>
        <taxon>Bacteria</taxon>
        <taxon>Bacillati</taxon>
        <taxon>Bacillota</taxon>
        <taxon>Negativicutes</taxon>
        <taxon>Veillonellales</taxon>
        <taxon>Veillonellaceae</taxon>
        <taxon>Megasphaera</taxon>
    </lineage>
</organism>
<dbReference type="InterPro" id="IPR027271">
    <property type="entry name" value="Acetolactate_synth/TF_NikR_C"/>
</dbReference>
<evidence type="ECO:0000313" key="1">
    <source>
        <dbReference type="EMBL" id="PNH21150.1"/>
    </source>
</evidence>
<dbReference type="Gene3D" id="3.30.70.1150">
    <property type="entry name" value="ACT-like. Chain A, domain 2"/>
    <property type="match status" value="1"/>
</dbReference>
<protein>
    <submittedName>
        <fullName evidence="1">Iron-only hydrogenase system regulator</fullName>
    </submittedName>
</protein>
<dbReference type="SUPFAM" id="SSF55021">
    <property type="entry name" value="ACT-like"/>
    <property type="match status" value="1"/>
</dbReference>
<dbReference type="EMBL" id="NFMF01000009">
    <property type="protein sequence ID" value="PNH21150.1"/>
    <property type="molecule type" value="Genomic_DNA"/>
</dbReference>
<gene>
    <name evidence="1" type="ORF">CAL30_06185</name>
</gene>
<proteinExistence type="predicted"/>